<dbReference type="Pfam" id="PF17827">
    <property type="entry name" value="PrmC_N"/>
    <property type="match status" value="1"/>
</dbReference>
<evidence type="ECO:0000259" key="7">
    <source>
        <dbReference type="Pfam" id="PF17827"/>
    </source>
</evidence>
<dbReference type="InterPro" id="IPR040758">
    <property type="entry name" value="PrmC_N"/>
</dbReference>
<dbReference type="GO" id="GO:0003676">
    <property type="term" value="F:nucleic acid binding"/>
    <property type="evidence" value="ECO:0007669"/>
    <property type="project" value="InterPro"/>
</dbReference>
<dbReference type="InterPro" id="IPR050320">
    <property type="entry name" value="N5-glutamine_MTase"/>
</dbReference>
<evidence type="ECO:0000256" key="4">
    <source>
        <dbReference type="ARBA" id="ARBA00022691"/>
    </source>
</evidence>
<dbReference type="InterPro" id="IPR019874">
    <property type="entry name" value="RF_methyltr_PrmC"/>
</dbReference>
<dbReference type="EMBL" id="AWEY01000035">
    <property type="protein sequence ID" value="ERK38625.1"/>
    <property type="molecule type" value="Genomic_DNA"/>
</dbReference>
<dbReference type="PANTHER" id="PTHR18895:SF74">
    <property type="entry name" value="MTRF1L RELEASE FACTOR GLUTAMINE METHYLTRANSFERASE"/>
    <property type="match status" value="1"/>
</dbReference>
<evidence type="ECO:0000259" key="6">
    <source>
        <dbReference type="Pfam" id="PF05175"/>
    </source>
</evidence>
<keyword evidence="4" id="KW-0949">S-adenosyl-L-methionine</keyword>
<dbReference type="PROSITE" id="PS00092">
    <property type="entry name" value="N6_MTASE"/>
    <property type="match status" value="1"/>
</dbReference>
<dbReference type="Proteomes" id="UP000016648">
    <property type="component" value="Unassembled WGS sequence"/>
</dbReference>
<dbReference type="Gene3D" id="3.40.50.150">
    <property type="entry name" value="Vaccinia Virus protein VP39"/>
    <property type="match status" value="1"/>
</dbReference>
<keyword evidence="9" id="KW-1185">Reference proteome</keyword>
<dbReference type="Gene3D" id="1.10.8.10">
    <property type="entry name" value="DNA helicase RuvA subunit, C-terminal domain"/>
    <property type="match status" value="1"/>
</dbReference>
<dbReference type="InterPro" id="IPR004556">
    <property type="entry name" value="HemK-like"/>
</dbReference>
<keyword evidence="2 8" id="KW-0489">Methyltransferase</keyword>
<dbReference type="GO" id="GO:0102559">
    <property type="term" value="F:peptide chain release factor N(5)-glutamine methyltransferase activity"/>
    <property type="evidence" value="ECO:0007669"/>
    <property type="project" value="UniProtKB-EC"/>
</dbReference>
<dbReference type="SUPFAM" id="SSF53335">
    <property type="entry name" value="S-adenosyl-L-methionine-dependent methyltransferases"/>
    <property type="match status" value="1"/>
</dbReference>
<dbReference type="NCBIfam" id="TIGR03534">
    <property type="entry name" value="RF_mod_PrmC"/>
    <property type="match status" value="1"/>
</dbReference>
<dbReference type="Pfam" id="PF05175">
    <property type="entry name" value="MTS"/>
    <property type="match status" value="1"/>
</dbReference>
<evidence type="ECO:0000313" key="8">
    <source>
        <dbReference type="EMBL" id="ERK38625.1"/>
    </source>
</evidence>
<dbReference type="PANTHER" id="PTHR18895">
    <property type="entry name" value="HEMK METHYLTRANSFERASE"/>
    <property type="match status" value="1"/>
</dbReference>
<feature type="domain" description="Release factor glutamine methyltransferase N-terminal" evidence="7">
    <location>
        <begin position="27"/>
        <end position="82"/>
    </location>
</feature>
<dbReference type="InterPro" id="IPR029063">
    <property type="entry name" value="SAM-dependent_MTases_sf"/>
</dbReference>
<dbReference type="AlphaFoldDB" id="U2NKK4"/>
<protein>
    <recommendedName>
        <fullName evidence="1">peptide chain release factor N(5)-glutamine methyltransferase</fullName>
        <ecNumber evidence="1">2.1.1.297</ecNumber>
    </recommendedName>
</protein>
<evidence type="ECO:0000256" key="1">
    <source>
        <dbReference type="ARBA" id="ARBA00012771"/>
    </source>
</evidence>
<evidence type="ECO:0000256" key="5">
    <source>
        <dbReference type="ARBA" id="ARBA00048391"/>
    </source>
</evidence>
<dbReference type="EC" id="2.1.1.297" evidence="1"/>
<dbReference type="GO" id="GO:0032259">
    <property type="term" value="P:methylation"/>
    <property type="evidence" value="ECO:0007669"/>
    <property type="project" value="UniProtKB-KW"/>
</dbReference>
<evidence type="ECO:0000256" key="2">
    <source>
        <dbReference type="ARBA" id="ARBA00022603"/>
    </source>
</evidence>
<dbReference type="InterPro" id="IPR007848">
    <property type="entry name" value="Small_mtfrase_dom"/>
</dbReference>
<dbReference type="InterPro" id="IPR002052">
    <property type="entry name" value="DNA_methylase_N6_adenine_CS"/>
</dbReference>
<name>U2NKK4_9BACT</name>
<dbReference type="CDD" id="cd02440">
    <property type="entry name" value="AdoMet_MTases"/>
    <property type="match status" value="1"/>
</dbReference>
<sequence>MVYEFSRTRFMTYQELYRSLTPMYEEGEAKAVVRLLLEDGFRLSFADIACGKLASLGKAETERLEDYMGRLRLGEPVQYVLGEAGFAGRMFLVSRDVLIPRPETAELCRLLTDRYNLPYCALQPPEPLRVLDVGTGSGCIAVTLALDLWNSEVSAWDISGDVLLVARENARRFDARVNLELHDVLQLSPDEVQAAAYDIIVSNPPYIRRQERKDMERRVLDFEPHQALFVPDEEPLLFYHAIARMACHSLKKDGLLAFEINPLFATELQHWLEQEGWQKVEIHLDTYGKQRFILANHHDR</sequence>
<comment type="caution">
    <text evidence="8">The sequence shown here is derived from an EMBL/GenBank/DDBJ whole genome shotgun (WGS) entry which is preliminary data.</text>
</comment>
<gene>
    <name evidence="8" type="primary">prmC</name>
    <name evidence="8" type="ORF">HMPREF9135_1792</name>
</gene>
<feature type="domain" description="Methyltransferase small" evidence="6">
    <location>
        <begin position="128"/>
        <end position="211"/>
    </location>
</feature>
<evidence type="ECO:0000256" key="3">
    <source>
        <dbReference type="ARBA" id="ARBA00022679"/>
    </source>
</evidence>
<reference evidence="8 9" key="1">
    <citation type="submission" date="2013-08" db="EMBL/GenBank/DDBJ databases">
        <authorList>
            <person name="Durkin A.S."/>
            <person name="Haft D.R."/>
            <person name="McCorrison J."/>
            <person name="Torralba M."/>
            <person name="Gillis M."/>
            <person name="Haft D.H."/>
            <person name="Methe B."/>
            <person name="Sutton G."/>
            <person name="Nelson K.E."/>
        </authorList>
    </citation>
    <scope>NUCLEOTIDE SEQUENCE [LARGE SCALE GENOMIC DNA]</scope>
    <source>
        <strain evidence="8 9">F0067</strain>
    </source>
</reference>
<proteinExistence type="predicted"/>
<dbReference type="PATRIC" id="fig|1115809.3.peg.1978"/>
<keyword evidence="3 8" id="KW-0808">Transferase</keyword>
<evidence type="ECO:0000313" key="9">
    <source>
        <dbReference type="Proteomes" id="UP000016648"/>
    </source>
</evidence>
<dbReference type="NCBIfam" id="TIGR00536">
    <property type="entry name" value="hemK_fam"/>
    <property type="match status" value="1"/>
</dbReference>
<organism evidence="8 9">
    <name type="scientific">Segatella baroniae F0067</name>
    <dbReference type="NCBI Taxonomy" id="1115809"/>
    <lineage>
        <taxon>Bacteria</taxon>
        <taxon>Pseudomonadati</taxon>
        <taxon>Bacteroidota</taxon>
        <taxon>Bacteroidia</taxon>
        <taxon>Bacteroidales</taxon>
        <taxon>Prevotellaceae</taxon>
        <taxon>Segatella</taxon>
    </lineage>
</organism>
<accession>U2NKK4</accession>
<comment type="catalytic activity">
    <reaction evidence="5">
        <text>L-glutaminyl-[peptide chain release factor] + S-adenosyl-L-methionine = N(5)-methyl-L-glutaminyl-[peptide chain release factor] + S-adenosyl-L-homocysteine + H(+)</text>
        <dbReference type="Rhea" id="RHEA:42896"/>
        <dbReference type="Rhea" id="RHEA-COMP:10271"/>
        <dbReference type="Rhea" id="RHEA-COMP:10272"/>
        <dbReference type="ChEBI" id="CHEBI:15378"/>
        <dbReference type="ChEBI" id="CHEBI:30011"/>
        <dbReference type="ChEBI" id="CHEBI:57856"/>
        <dbReference type="ChEBI" id="CHEBI:59789"/>
        <dbReference type="ChEBI" id="CHEBI:61891"/>
        <dbReference type="EC" id="2.1.1.297"/>
    </reaction>
</comment>